<proteinExistence type="inferred from homology"/>
<keyword evidence="9" id="KW-1185">Reference proteome</keyword>
<accession>A0A8T2JG96</accession>
<dbReference type="FunFam" id="3.40.50.1820:FF:000178">
    <property type="entry name" value="Carboxymethylenebutenolidase homolog"/>
    <property type="match status" value="1"/>
</dbReference>
<dbReference type="GO" id="GO:0005829">
    <property type="term" value="C:cytosol"/>
    <property type="evidence" value="ECO:0007669"/>
    <property type="project" value="UniProtKB-SubCell"/>
</dbReference>
<evidence type="ECO:0000256" key="3">
    <source>
        <dbReference type="ARBA" id="ARBA00014180"/>
    </source>
</evidence>
<dbReference type="AlphaFoldDB" id="A0A8T2JG96"/>
<comment type="subcellular location">
    <subcellularLocation>
        <location evidence="1">Cytoplasm</location>
        <location evidence="1">Cytosol</location>
    </subcellularLocation>
</comment>
<protein>
    <recommendedName>
        <fullName evidence="3">Carboxymethylenebutenolidase homolog</fullName>
    </recommendedName>
</protein>
<comment type="similarity">
    <text evidence="2">Belongs to the dienelactone hydrolase family.</text>
</comment>
<feature type="domain" description="Dienelactone hydrolase" evidence="7">
    <location>
        <begin position="30"/>
        <end position="244"/>
    </location>
</feature>
<dbReference type="OrthoDB" id="17560at2759"/>
<comment type="caution">
    <text evidence="8">The sequence shown here is derived from an EMBL/GenBank/DDBJ whole genome shotgun (WGS) entry which is preliminary data.</text>
</comment>
<evidence type="ECO:0000313" key="9">
    <source>
        <dbReference type="Proteomes" id="UP000812440"/>
    </source>
</evidence>
<evidence type="ECO:0000256" key="1">
    <source>
        <dbReference type="ARBA" id="ARBA00004514"/>
    </source>
</evidence>
<dbReference type="Proteomes" id="UP000812440">
    <property type="component" value="Chromosome 6"/>
</dbReference>
<sequence length="245" mass="28247">MANEAQPCPCDIGDKFEYGSKGQEIQIEHIKSYVSRPDSGTDKAVIVVQDIFGWQLPNTRYIADLLTAHGYITICPDFFVGQDPWKPSDDWSTFSEWLKTRQATKVDKEAGIIFKYLKEQCNVKKIGVIGFCWGGVVTHHLMLKYPELKAGVSFYGIIRDAEDCYDLLNPTLFVFAENDIVIPLEQVSLLEQKLKENAKVHFQVKVFSKQTHGFVHRKNKDINPEDKPYIEEARKDMIEWLHKYI</sequence>
<evidence type="ECO:0000313" key="8">
    <source>
        <dbReference type="EMBL" id="KAG8442608.1"/>
    </source>
</evidence>
<keyword evidence="4" id="KW-0963">Cytoplasm</keyword>
<dbReference type="GO" id="GO:0016787">
    <property type="term" value="F:hydrolase activity"/>
    <property type="evidence" value="ECO:0007669"/>
    <property type="project" value="UniProtKB-KW"/>
</dbReference>
<dbReference type="InterPro" id="IPR002925">
    <property type="entry name" value="Dienelactn_hydro"/>
</dbReference>
<organism evidence="8 9">
    <name type="scientific">Hymenochirus boettgeri</name>
    <name type="common">Congo dwarf clawed frog</name>
    <dbReference type="NCBI Taxonomy" id="247094"/>
    <lineage>
        <taxon>Eukaryota</taxon>
        <taxon>Metazoa</taxon>
        <taxon>Chordata</taxon>
        <taxon>Craniata</taxon>
        <taxon>Vertebrata</taxon>
        <taxon>Euteleostomi</taxon>
        <taxon>Amphibia</taxon>
        <taxon>Batrachia</taxon>
        <taxon>Anura</taxon>
        <taxon>Pipoidea</taxon>
        <taxon>Pipidae</taxon>
        <taxon>Pipinae</taxon>
        <taxon>Hymenochirus</taxon>
    </lineage>
</organism>
<comment type="function">
    <text evidence="6">Cysteine hydrolase.</text>
</comment>
<reference evidence="8" key="1">
    <citation type="thesis" date="2020" institute="ProQuest LLC" country="789 East Eisenhower Parkway, Ann Arbor, MI, USA">
        <title>Comparative Genomics and Chromosome Evolution.</title>
        <authorList>
            <person name="Mudd A.B."/>
        </authorList>
    </citation>
    <scope>NUCLEOTIDE SEQUENCE</scope>
    <source>
        <strain evidence="8">Female2</strain>
        <tissue evidence="8">Blood</tissue>
    </source>
</reference>
<dbReference type="InterPro" id="IPR042946">
    <property type="entry name" value="CMBL"/>
</dbReference>
<name>A0A8T2JG96_9PIPI</name>
<evidence type="ECO:0000256" key="4">
    <source>
        <dbReference type="ARBA" id="ARBA00022490"/>
    </source>
</evidence>
<dbReference type="Pfam" id="PF01738">
    <property type="entry name" value="DLH"/>
    <property type="match status" value="1"/>
</dbReference>
<dbReference type="PANTHER" id="PTHR46812">
    <property type="entry name" value="CARBOXYMETHYLENEBUTENOLIDASE HOMOLOG"/>
    <property type="match status" value="1"/>
</dbReference>
<gene>
    <name evidence="8" type="ORF">GDO86_011408</name>
</gene>
<evidence type="ECO:0000256" key="6">
    <source>
        <dbReference type="ARBA" id="ARBA00059591"/>
    </source>
</evidence>
<evidence type="ECO:0000256" key="2">
    <source>
        <dbReference type="ARBA" id="ARBA00008456"/>
    </source>
</evidence>
<evidence type="ECO:0000256" key="5">
    <source>
        <dbReference type="ARBA" id="ARBA00022801"/>
    </source>
</evidence>
<dbReference type="SUPFAM" id="SSF53474">
    <property type="entry name" value="alpha/beta-Hydrolases"/>
    <property type="match status" value="1"/>
</dbReference>
<evidence type="ECO:0000259" key="7">
    <source>
        <dbReference type="Pfam" id="PF01738"/>
    </source>
</evidence>
<dbReference type="PANTHER" id="PTHR46812:SF1">
    <property type="entry name" value="CARBOXYMETHYLENEBUTENOLIDASE HOMOLOG"/>
    <property type="match status" value="1"/>
</dbReference>
<dbReference type="Gene3D" id="3.40.50.1820">
    <property type="entry name" value="alpha/beta hydrolase"/>
    <property type="match status" value="1"/>
</dbReference>
<keyword evidence="5" id="KW-0378">Hydrolase</keyword>
<dbReference type="InterPro" id="IPR029058">
    <property type="entry name" value="AB_hydrolase_fold"/>
</dbReference>
<dbReference type="EMBL" id="JAACNH010000005">
    <property type="protein sequence ID" value="KAG8442608.1"/>
    <property type="molecule type" value="Genomic_DNA"/>
</dbReference>